<name>A0A2P8CJB7_9BACT</name>
<organism evidence="2 3">
    <name type="scientific">Prolixibacter denitrificans</name>
    <dbReference type="NCBI Taxonomy" id="1541063"/>
    <lineage>
        <taxon>Bacteria</taxon>
        <taxon>Pseudomonadati</taxon>
        <taxon>Bacteroidota</taxon>
        <taxon>Bacteroidia</taxon>
        <taxon>Marinilabiliales</taxon>
        <taxon>Prolixibacteraceae</taxon>
        <taxon>Prolixibacter</taxon>
    </lineage>
</organism>
<reference evidence="2 3" key="1">
    <citation type="submission" date="2018-03" db="EMBL/GenBank/DDBJ databases">
        <title>Genomic Encyclopedia of Archaeal and Bacterial Type Strains, Phase II (KMG-II): from individual species to whole genera.</title>
        <authorList>
            <person name="Goeker M."/>
        </authorList>
    </citation>
    <scope>NUCLEOTIDE SEQUENCE [LARGE SCALE GENOMIC DNA]</scope>
    <source>
        <strain evidence="2 3">DSM 27267</strain>
    </source>
</reference>
<protein>
    <recommendedName>
        <fullName evidence="4">Ig-like domain-containing protein</fullName>
    </recommendedName>
</protein>
<dbReference type="AlphaFoldDB" id="A0A2P8CJB7"/>
<comment type="caution">
    <text evidence="2">The sequence shown here is derived from an EMBL/GenBank/DDBJ whole genome shotgun (WGS) entry which is preliminary data.</text>
</comment>
<evidence type="ECO:0000313" key="2">
    <source>
        <dbReference type="EMBL" id="PSK85070.1"/>
    </source>
</evidence>
<sequence length="575" mass="61575">MKTTKLMRCVLFASVLAAFGFAGCQKLDTYSIGAPADLQSRIDSIAAAKASMDTGDTTYLTITTAIVGAEDNSSAWHTAFSDYFTVPANKLLHLEFVNHGSEANNWNNWNLCVANLAAHSTDDNAAYSEYFVLRSDAYGWGNSDFDLNMITQNYPDTNGNGDIWDDFRQTMDGATVSIDIDHSVTGNAFVTATAVGTNGTTLVETYQQPVSATDDIVAYLICDNSHFLMKKAYLLPSKITTVEDVNPDSLVVKGTPTFTELGNADVWGNATATVYFADGSSTEVDTTDLSFNVIPDLTTLGQKTVIVSYNKTKQGAYTQAVSTYYNIEVKMPVASLAVTTQPNISTYYYFNSDSIIFNTQGLEVTGTYSDNTTGVIPNTSLHFSKIPAADGSQSAVISYYGATDTVTTTCPLTLVKGLSQIGATDFSTPWPTYGDTAVVASGSSKTYTMYCYSDNASNWHSPSVTLGKAGNLNTDGNAADAADAVVRMDNFGWGTGYGTATLTSDWNWDIFASSISGSKVVITVTNNGDNTADVLYNVTYATGETHFQKYAGITVDSADLSSALVTEGDYLVIVQ</sequence>
<keyword evidence="1" id="KW-0732">Signal</keyword>
<dbReference type="Proteomes" id="UP000240621">
    <property type="component" value="Unassembled WGS sequence"/>
</dbReference>
<evidence type="ECO:0008006" key="4">
    <source>
        <dbReference type="Google" id="ProtNLM"/>
    </source>
</evidence>
<dbReference type="PROSITE" id="PS51257">
    <property type="entry name" value="PROKAR_LIPOPROTEIN"/>
    <property type="match status" value="1"/>
</dbReference>
<evidence type="ECO:0000313" key="3">
    <source>
        <dbReference type="Proteomes" id="UP000240621"/>
    </source>
</evidence>
<dbReference type="EMBL" id="PYGC01000001">
    <property type="protein sequence ID" value="PSK85070.1"/>
    <property type="molecule type" value="Genomic_DNA"/>
</dbReference>
<feature type="signal peptide" evidence="1">
    <location>
        <begin position="1"/>
        <end position="22"/>
    </location>
</feature>
<accession>A0A2P8CJB7</accession>
<dbReference type="OrthoDB" id="975413at2"/>
<evidence type="ECO:0000256" key="1">
    <source>
        <dbReference type="SAM" id="SignalP"/>
    </source>
</evidence>
<dbReference type="RefSeq" id="WP_106540786.1">
    <property type="nucleotide sequence ID" value="NZ_BLAU01000001.1"/>
</dbReference>
<proteinExistence type="predicted"/>
<gene>
    <name evidence="2" type="ORF">CLV93_10119</name>
</gene>
<dbReference type="Gene3D" id="2.60.40.3630">
    <property type="match status" value="1"/>
</dbReference>
<feature type="chain" id="PRO_5015164437" description="Ig-like domain-containing protein" evidence="1">
    <location>
        <begin position="23"/>
        <end position="575"/>
    </location>
</feature>